<feature type="compositionally biased region" description="Polar residues" evidence="10">
    <location>
        <begin position="510"/>
        <end position="522"/>
    </location>
</feature>
<protein>
    <submittedName>
        <fullName evidence="14">FYVE, RhoGEF and PH domain containing protein, putative</fullName>
    </submittedName>
</protein>
<evidence type="ECO:0000256" key="8">
    <source>
        <dbReference type="PROSITE-ProRule" id="PRU00091"/>
    </source>
</evidence>
<dbReference type="PANTHER" id="PTHR12673:SF263">
    <property type="entry name" value="PLECKSTRIN DOMAIN-CONTAINING PROTEIN"/>
    <property type="match status" value="1"/>
</dbReference>
<keyword evidence="4" id="KW-0479">Metal-binding</keyword>
<dbReference type="InterPro" id="IPR001331">
    <property type="entry name" value="GDS_CDC24_CS"/>
</dbReference>
<dbReference type="EMBL" id="KB206670">
    <property type="protein sequence ID" value="ELP89252.1"/>
    <property type="molecule type" value="Genomic_DNA"/>
</dbReference>
<proteinExistence type="predicted"/>
<dbReference type="Gene3D" id="3.30.40.10">
    <property type="entry name" value="Zinc/RING finger domain, C3HC4 (zinc finger)"/>
    <property type="match status" value="1"/>
</dbReference>
<evidence type="ECO:0000256" key="4">
    <source>
        <dbReference type="ARBA" id="ARBA00022723"/>
    </source>
</evidence>
<feature type="domain" description="PH" evidence="11">
    <location>
        <begin position="243"/>
        <end position="347"/>
    </location>
</feature>
<dbReference type="InterPro" id="IPR013083">
    <property type="entry name" value="Znf_RING/FYVE/PHD"/>
</dbReference>
<dbReference type="KEGG" id="eiv:EIN_487440"/>
<dbReference type="SMART" id="SM00064">
    <property type="entry name" value="FYVE"/>
    <property type="match status" value="1"/>
</dbReference>
<dbReference type="InterPro" id="IPR035899">
    <property type="entry name" value="DBL_dom_sf"/>
</dbReference>
<dbReference type="AlphaFoldDB" id="A0A0A1U4R6"/>
<keyword evidence="15" id="KW-1185">Reference proteome</keyword>
<dbReference type="GO" id="GO:0035556">
    <property type="term" value="P:intracellular signal transduction"/>
    <property type="evidence" value="ECO:0007669"/>
    <property type="project" value="InterPro"/>
</dbReference>
<feature type="compositionally biased region" description="Polar residues" evidence="10">
    <location>
        <begin position="440"/>
        <end position="452"/>
    </location>
</feature>
<dbReference type="RefSeq" id="XP_004256023.1">
    <property type="nucleotide sequence ID" value="XM_004255975.1"/>
</dbReference>
<sequence length="697" mass="79708">MTKADLVDFEILDEAGNAEQVEMTFDKSKPSESLDKRSRIINEIYDTEESYVQGLKLCLKYYYDPLMQNNVIPKDKLEVIFLHFPDVSSINDAFFQKLTALRSQGKLYESVGATFVEFAHYFKVYKMIVGNSEAVLAAMADISKSQSVSRYLEQKRLMINAKVQLDLRSYLITPVQRLPRYNLLLTDLLKQTPEDHVDHKNIVDALASLKEYTQYANDSVKERERRDKLVSISKTLDGTSAEQIVKPGRFYVRCGALTEIGRKMNKPRFIYLFNDLFLYGTGDENKNVVNAMYNIESIILKDMKDSPNCKFCFRILNLSNSEVDLTFQCGSEEEKKGWVDSINNAAKDERNRLLTLRNEIQTTTETVWVPDEEASECMRCGTPFSLFFRKHHCRNCGKVICSNCRVKSKVPKMGGKIDYVCMKCNEEINGFGDKRRSVDLSGSTPQQETDNPLTKVMEEDFERPIISENEQKVEQKNEESTPQSVESQSNEQQQIPPQVQQQRRVTPPNLQQNSVPNAQQPKSPRERNLPPIPPQTKPPMHPKPNRPMHQKTESCVVSFSQEKVEKTQDIVLPPRPPMKQRASPQIQKSEEVKEAVSAANVQQSKPDLTKQKTAPQLPPQRRTQPALPKQQTTPINKTLKPTPQTVKNEQPLQKSEPEKAEDKGDKTDFRNRLAMFQSQQGETASKPVLPPRRKQAP</sequence>
<organism evidence="14 15">
    <name type="scientific">Entamoeba invadens IP1</name>
    <dbReference type="NCBI Taxonomy" id="370355"/>
    <lineage>
        <taxon>Eukaryota</taxon>
        <taxon>Amoebozoa</taxon>
        <taxon>Evosea</taxon>
        <taxon>Archamoebae</taxon>
        <taxon>Mastigamoebida</taxon>
        <taxon>Entamoebidae</taxon>
        <taxon>Entamoeba</taxon>
    </lineage>
</organism>
<dbReference type="SUPFAM" id="SSF50729">
    <property type="entry name" value="PH domain-like"/>
    <property type="match status" value="1"/>
</dbReference>
<reference evidence="14 15" key="1">
    <citation type="submission" date="2012-10" db="EMBL/GenBank/DDBJ databases">
        <authorList>
            <person name="Zafar N."/>
            <person name="Inman J."/>
            <person name="Hall N."/>
            <person name="Lorenzi H."/>
            <person name="Caler E."/>
        </authorList>
    </citation>
    <scope>NUCLEOTIDE SEQUENCE [LARGE SCALE GENOMIC DNA]</scope>
    <source>
        <strain evidence="14 15">IP1</strain>
    </source>
</reference>
<keyword evidence="5 8" id="KW-0863">Zinc-finger</keyword>
<comment type="subcellular location">
    <subcellularLocation>
        <location evidence="1">Cytoplasm</location>
        <location evidence="1">Cytoskeleton</location>
    </subcellularLocation>
</comment>
<dbReference type="OMA" id="IQDRMTT"/>
<dbReference type="SUPFAM" id="SSF57903">
    <property type="entry name" value="FYVE/PHD zinc finger"/>
    <property type="match status" value="1"/>
</dbReference>
<dbReference type="PROSITE" id="PS50178">
    <property type="entry name" value="ZF_FYVE"/>
    <property type="match status" value="1"/>
</dbReference>
<dbReference type="InterPro" id="IPR017455">
    <property type="entry name" value="Znf_FYVE-rel"/>
</dbReference>
<dbReference type="InterPro" id="IPR000306">
    <property type="entry name" value="Znf_FYVE"/>
</dbReference>
<feature type="compositionally biased region" description="Low complexity" evidence="10">
    <location>
        <begin position="483"/>
        <end position="509"/>
    </location>
</feature>
<feature type="compositionally biased region" description="Basic and acidic residues" evidence="10">
    <location>
        <begin position="456"/>
        <end position="479"/>
    </location>
</feature>
<evidence type="ECO:0000256" key="7">
    <source>
        <dbReference type="ARBA" id="ARBA00023212"/>
    </source>
</evidence>
<dbReference type="GO" id="GO:0005737">
    <property type="term" value="C:cytoplasm"/>
    <property type="evidence" value="ECO:0007669"/>
    <property type="project" value="TreeGrafter"/>
</dbReference>
<dbReference type="VEuPathDB" id="AmoebaDB:EIN_487440"/>
<evidence type="ECO:0000259" key="13">
    <source>
        <dbReference type="PROSITE" id="PS50178"/>
    </source>
</evidence>
<dbReference type="Gene3D" id="1.20.900.10">
    <property type="entry name" value="Dbl homology (DH) domain"/>
    <property type="match status" value="1"/>
</dbReference>
<evidence type="ECO:0000256" key="2">
    <source>
        <dbReference type="ARBA" id="ARBA00022490"/>
    </source>
</evidence>
<feature type="compositionally biased region" description="Polar residues" evidence="10">
    <location>
        <begin position="629"/>
        <end position="653"/>
    </location>
</feature>
<dbReference type="Pfam" id="PF01363">
    <property type="entry name" value="FYVE"/>
    <property type="match status" value="1"/>
</dbReference>
<evidence type="ECO:0000256" key="1">
    <source>
        <dbReference type="ARBA" id="ARBA00004245"/>
    </source>
</evidence>
<dbReference type="GeneID" id="14888160"/>
<dbReference type="PROSITE" id="PS50003">
    <property type="entry name" value="PH_DOMAIN"/>
    <property type="match status" value="1"/>
</dbReference>
<dbReference type="GO" id="GO:0008270">
    <property type="term" value="F:zinc ion binding"/>
    <property type="evidence" value="ECO:0007669"/>
    <property type="project" value="UniProtKB-KW"/>
</dbReference>
<dbReference type="InterPro" id="IPR011993">
    <property type="entry name" value="PH-like_dom_sf"/>
</dbReference>
<dbReference type="Pfam" id="PF00621">
    <property type="entry name" value="RhoGEF"/>
    <property type="match status" value="1"/>
</dbReference>
<gene>
    <name evidence="14" type="ORF">EIN_487440</name>
</gene>
<feature type="region of interest" description="Disordered" evidence="10">
    <location>
        <begin position="432"/>
        <end position="697"/>
    </location>
</feature>
<dbReference type="CDD" id="cd00160">
    <property type="entry name" value="RhoGEF"/>
    <property type="match status" value="1"/>
</dbReference>
<dbReference type="PROSITE" id="PS00741">
    <property type="entry name" value="DH_1"/>
    <property type="match status" value="1"/>
</dbReference>
<dbReference type="InterPro" id="IPR051092">
    <property type="entry name" value="FYVE_RhoGEF_PH"/>
</dbReference>
<dbReference type="SMART" id="SM00325">
    <property type="entry name" value="RhoGEF"/>
    <property type="match status" value="1"/>
</dbReference>
<dbReference type="InterPro" id="IPR001849">
    <property type="entry name" value="PH_domain"/>
</dbReference>
<name>A0A0A1U4R6_ENTIV</name>
<feature type="domain" description="FYVE-type" evidence="13">
    <location>
        <begin position="371"/>
        <end position="429"/>
    </location>
</feature>
<evidence type="ECO:0000259" key="11">
    <source>
        <dbReference type="PROSITE" id="PS50003"/>
    </source>
</evidence>
<dbReference type="PROSITE" id="PS50010">
    <property type="entry name" value="DH_2"/>
    <property type="match status" value="1"/>
</dbReference>
<evidence type="ECO:0000256" key="5">
    <source>
        <dbReference type="ARBA" id="ARBA00022771"/>
    </source>
</evidence>
<evidence type="ECO:0000256" key="6">
    <source>
        <dbReference type="ARBA" id="ARBA00022833"/>
    </source>
</evidence>
<dbReference type="PANTHER" id="PTHR12673">
    <property type="entry name" value="FACIOGENITAL DYSPLASIA PROTEIN"/>
    <property type="match status" value="1"/>
</dbReference>
<keyword evidence="7" id="KW-0206">Cytoskeleton</keyword>
<feature type="compositionally biased region" description="Basic and acidic residues" evidence="10">
    <location>
        <begin position="655"/>
        <end position="671"/>
    </location>
</feature>
<dbReference type="GO" id="GO:0005085">
    <property type="term" value="F:guanyl-nucleotide exchange factor activity"/>
    <property type="evidence" value="ECO:0007669"/>
    <property type="project" value="UniProtKB-KW"/>
</dbReference>
<keyword evidence="6" id="KW-0862">Zinc</keyword>
<feature type="domain" description="DH" evidence="12">
    <location>
        <begin position="36"/>
        <end position="219"/>
    </location>
</feature>
<keyword evidence="2" id="KW-0963">Cytoplasm</keyword>
<feature type="coiled-coil region" evidence="9">
    <location>
        <begin position="339"/>
        <end position="366"/>
    </location>
</feature>
<dbReference type="InterPro" id="IPR000219">
    <property type="entry name" value="DH_dom"/>
</dbReference>
<dbReference type="SUPFAM" id="SSF48065">
    <property type="entry name" value="DBL homology domain (DH-domain)"/>
    <property type="match status" value="1"/>
</dbReference>
<evidence type="ECO:0000256" key="3">
    <source>
        <dbReference type="ARBA" id="ARBA00022658"/>
    </source>
</evidence>
<dbReference type="InterPro" id="IPR011011">
    <property type="entry name" value="Znf_FYVE_PHD"/>
</dbReference>
<evidence type="ECO:0000259" key="12">
    <source>
        <dbReference type="PROSITE" id="PS50010"/>
    </source>
</evidence>
<dbReference type="Gene3D" id="2.30.29.30">
    <property type="entry name" value="Pleckstrin-homology domain (PH domain)/Phosphotyrosine-binding domain (PTB)"/>
    <property type="match status" value="1"/>
</dbReference>
<feature type="compositionally biased region" description="Polar residues" evidence="10">
    <location>
        <begin position="599"/>
        <end position="614"/>
    </location>
</feature>
<keyword evidence="3" id="KW-0344">Guanine-nucleotide releasing factor</keyword>
<dbReference type="Pfam" id="PF00169">
    <property type="entry name" value="PH"/>
    <property type="match status" value="1"/>
</dbReference>
<evidence type="ECO:0000313" key="15">
    <source>
        <dbReference type="Proteomes" id="UP000014680"/>
    </source>
</evidence>
<dbReference type="GO" id="GO:0005856">
    <property type="term" value="C:cytoskeleton"/>
    <property type="evidence" value="ECO:0007669"/>
    <property type="project" value="UniProtKB-SubCell"/>
</dbReference>
<accession>A0A0A1U4R6</accession>
<dbReference type="Proteomes" id="UP000014680">
    <property type="component" value="Unassembled WGS sequence"/>
</dbReference>
<evidence type="ECO:0000256" key="10">
    <source>
        <dbReference type="SAM" id="MobiDB-lite"/>
    </source>
</evidence>
<dbReference type="SMART" id="SM00233">
    <property type="entry name" value="PH"/>
    <property type="match status" value="1"/>
</dbReference>
<evidence type="ECO:0000313" key="14">
    <source>
        <dbReference type="EMBL" id="ELP89252.1"/>
    </source>
</evidence>
<evidence type="ECO:0000256" key="9">
    <source>
        <dbReference type="SAM" id="Coils"/>
    </source>
</evidence>
<keyword evidence="9" id="KW-0175">Coiled coil</keyword>
<dbReference type="OrthoDB" id="660555at2759"/>
<feature type="compositionally biased region" description="Pro residues" evidence="10">
    <location>
        <begin position="530"/>
        <end position="542"/>
    </location>
</feature>